<organism evidence="2 3">
    <name type="scientific">Chlamydomonas eustigma</name>
    <dbReference type="NCBI Taxonomy" id="1157962"/>
    <lineage>
        <taxon>Eukaryota</taxon>
        <taxon>Viridiplantae</taxon>
        <taxon>Chlorophyta</taxon>
        <taxon>core chlorophytes</taxon>
        <taxon>Chlorophyceae</taxon>
        <taxon>CS clade</taxon>
        <taxon>Chlamydomonadales</taxon>
        <taxon>Chlamydomonadaceae</taxon>
        <taxon>Chlamydomonas</taxon>
    </lineage>
</organism>
<evidence type="ECO:0000256" key="1">
    <source>
        <dbReference type="SAM" id="MobiDB-lite"/>
    </source>
</evidence>
<feature type="compositionally biased region" description="Polar residues" evidence="1">
    <location>
        <begin position="152"/>
        <end position="161"/>
    </location>
</feature>
<evidence type="ECO:0000313" key="3">
    <source>
        <dbReference type="Proteomes" id="UP000232323"/>
    </source>
</evidence>
<comment type="caution">
    <text evidence="2">The sequence shown here is derived from an EMBL/GenBank/DDBJ whole genome shotgun (WGS) entry which is preliminary data.</text>
</comment>
<dbReference type="Proteomes" id="UP000232323">
    <property type="component" value="Unassembled WGS sequence"/>
</dbReference>
<feature type="compositionally biased region" description="Polar residues" evidence="1">
    <location>
        <begin position="135"/>
        <end position="144"/>
    </location>
</feature>
<protein>
    <submittedName>
        <fullName evidence="2">Uncharacterized protein</fullName>
    </submittedName>
</protein>
<feature type="compositionally biased region" description="Basic and acidic residues" evidence="1">
    <location>
        <begin position="842"/>
        <end position="852"/>
    </location>
</feature>
<gene>
    <name evidence="2" type="ORF">CEUSTIGMA_g9058.t1</name>
</gene>
<evidence type="ECO:0000313" key="2">
    <source>
        <dbReference type="EMBL" id="GAX81630.1"/>
    </source>
</evidence>
<feature type="region of interest" description="Disordered" evidence="1">
    <location>
        <begin position="842"/>
        <end position="883"/>
    </location>
</feature>
<feature type="region of interest" description="Disordered" evidence="1">
    <location>
        <begin position="267"/>
        <end position="295"/>
    </location>
</feature>
<dbReference type="AlphaFoldDB" id="A0A250XFR4"/>
<name>A0A250XFR4_9CHLO</name>
<sequence>MIEDYCPQSCFRYYPLVAAAVTVEMTGDKYASGTSETTNMITTTTKQQDGGWSSAMPAGTIHEDCSTAGWSSAIPACTIHEDCSTAGWSSAMPAGTIHEDCSRTASTAGWSSAMPAGTIHEDCSIASGSPAAPDHNTTNKQESTPLGIPLHNDTSTTQQDCTSEDPADTATHQDCTSEDIADTATHQDCTSEDIADTTTQQDCTSEDPADTATHQDCTSEDIADTATHQDCTSEDIADTTTQQDKTSVLKSAIISATNYTCCAATSLHSPKSSDQDDESDHASDLMDLSTDEGDRDSDLMDLLLVSSTAQEDSIMMSRKVTSSPSSSVVEHQDCTAVPTDYPSYHHPSLTAAAAASHDQDCTAAVPTDYPSYHPSLAAAAAAASSHDQDCTAAVPTDYLPYHPSLAAAASHDQDCTAADCTAAVPTDYLPYHPSLAAAASHDQDCTAAVPTDYLPYHPSLAAASSHDQDCTAAVPTDYLPYHPSLAAAATAAASANDHQELLVIPSHDSASAYPTLLLAVARAPLAAAAAEPCPLHSDYELQSSLSLRTVYEDASSAYGLLHYSRRSSMTMYEDASSFILPSDLSSLAVSSEAASEMSSPACSHANQHNIHTSVTPYIPSAYSTSFMPCSTAMEAAVISSLVDSSQLLDAAAQNVSTDTCCDISSGEYSNERHHHPHDQLPWTEEAPYCLEEGATTSLSDYHEHNTGGGHLAGVVGEEVEEKTLVDCSLTLLGDDSNNEEHEDESPYCGEYSSLPAAHVCEPQLLEVCGSGMDNKCETPSSMLPGNDGCDEDEILKMSPSPHEVLMQQVTMCSHEGMQQISMCPSDGGGSSPVSRDKRNAMLSWERPHRSSDGDVSSRGSIPSQRPANCADSYAVNTPTSSAALLPDHQQLDEKSHSQQCREADVTSPSLDGWLSMMFWQ</sequence>
<reference evidence="2 3" key="1">
    <citation type="submission" date="2017-08" db="EMBL/GenBank/DDBJ databases">
        <title>Acidophilic green algal genome provides insights into adaptation to an acidic environment.</title>
        <authorList>
            <person name="Hirooka S."/>
            <person name="Hirose Y."/>
            <person name="Kanesaki Y."/>
            <person name="Higuchi S."/>
            <person name="Fujiwara T."/>
            <person name="Onuma R."/>
            <person name="Era A."/>
            <person name="Ohbayashi R."/>
            <person name="Uzuka A."/>
            <person name="Nozaki H."/>
            <person name="Yoshikawa H."/>
            <person name="Miyagishima S.Y."/>
        </authorList>
    </citation>
    <scope>NUCLEOTIDE SEQUENCE [LARGE SCALE GENOMIC DNA]</scope>
    <source>
        <strain evidence="2 3">NIES-2499</strain>
    </source>
</reference>
<feature type="region of interest" description="Disordered" evidence="1">
    <location>
        <begin position="121"/>
        <end position="217"/>
    </location>
</feature>
<dbReference type="EMBL" id="BEGY01000068">
    <property type="protein sequence ID" value="GAX81630.1"/>
    <property type="molecule type" value="Genomic_DNA"/>
</dbReference>
<keyword evidence="3" id="KW-1185">Reference proteome</keyword>
<accession>A0A250XFR4</accession>
<proteinExistence type="predicted"/>